<organism evidence="2">
    <name type="scientific">viral metagenome</name>
    <dbReference type="NCBI Taxonomy" id="1070528"/>
    <lineage>
        <taxon>unclassified sequences</taxon>
        <taxon>metagenomes</taxon>
        <taxon>organismal metagenomes</taxon>
    </lineage>
</organism>
<accession>A0A6M3KHY6</accession>
<feature type="region of interest" description="Disordered" evidence="1">
    <location>
        <begin position="291"/>
        <end position="368"/>
    </location>
</feature>
<sequence>MSRSIKIPAAADILSTGLRSVAFSPTVAAALNIAPGLIGKDADKLDEAADAINRFAAGYREAAAENDNKGITPAWFKRSLRGAGESIYKAVPMTMAAGPYGTIAAFGAMEANQAITEGRDKGLKGGKLARYVVGEGVIEALPALVMQRFAPGLEGVLGDLFRGGAKQAQEAVGMGIMGALKHGLVSTLQEVPEELVTEIGHALHKAVAGTEPTSLGALVQTAFDTTVQTLMAMGAATAPAVAPAAIASAVRVKQLKAIRATEGSQLKRRAAEAGITGTRSEVRKKLDAEIQQAEQETQRAIQEREAETVHAREAPGDREEVGPEVRRQGAEEKAPEVQVEPRADEPPVAKGMTRLYHGSATPGRYDGPAWFSTDRAYAESYRGGGAELQYVDVPTEWVNQQADPDKYGQTPERGFTWNVELDSKDTGPRKPLSTASGAEVQVEETPAAKPAPQPEAAPQAPTKPTEAPAAEPTPRQFQDKNQEQVVHGKHPEAESFDKGSSYRYILEGSGDVFREFAKTGPYRDAGYIREKLRRLQRYLDGISRVSEEDTFDYSKKHNPKAFALLKNLWESQPTDGSDGQRLAVELNKALVDHRTEDAQRLVTQINDNLKSLLQPQAPTKPTEAAPAKPTPEPTEKPKAAPPRDTSTAVDIAQQLDHEQMNVLLGAFQDAHKNGYTGREAQSAASQLYYGRHEGPVPKQLNTLGKFNDATAALEAAMRPAPPVSEPIPTPKATPRAEEVTEATPPTRVRTQADFEAMHPRELGEYLGDKWVGKKKTALVEQAMAKQEAAWAAPEPAAQPETAAQEAQRRAEDEGEFGEDVSQVLGIATGVPLAGPRGGIGKSMRHFFQRFFTSRGELPVDVYNAKVRRDGRVAKEMNQLRNAATDFRRGIRAALKGKELTQADIEKMNAVLRGQADPSTVPGDVRAPIQAMRDHIDALSRRLIAEGVAQGDLVGIITEHMGVYATRSYRVFDDPKWRDKVPEGVRNRAWNAISQMYPDKSEAERLGILESLLFRGAAETPVGLLKGSKLGSKDLSTFMRRKDVPEWLRDLWGEYKDAGVNYARSVFKMSHLLANQQFLNEVREAGLGKWLRTQEDGPIVNEFGEVITPIAAEGSSVMAPLNGLYTTPEIKAAFERFDSPGAMPNWLRAIMSVNYVVKYGKTVGSLMTHIRNLISNTGFTVANGHWRLDKAGKAMWATATGMFQLSNTEYRAYYNRLAELGLVGEDVRAGELKDALRDASKADIDEFLYNREARHAKKIVRTARAGYRGLNALYQAEDGVWKIYAWENEKARYTKAHPDWSQQQIEEHAAKIVRDTYPTYSKIYEGIKALRRFPVIGTFVSFPAEVVRTTLNTARIGFEEMQAPETRAIGAQRLAGTAIALGGLSVLSLGMRDLFGIGDDEDDDLRWFVPPWQENSRFIYTSKPQDATYRFVDLGYSDPHAYLTDSVIAFIRGEDWMDAMGQSMMEFLRPFTSEEILWKALSEVRENKDDKVYNPKDEVGEQAKGIVSHMWTSALEPGTVSSLRRIHEAVTGTNPNRETKTEVLALTTGQRLQTIDVEHSLGFRVRDFAKALTTIQAIARKTATSRGTATGEMVAKDVSRMEKVRLAEFSEIQKIVGAARRLGVPEDNIKRLLKAELSDDVAEQVLTGDYSPYAMTPETVRQMMGVRPEEFSQRFSGWHGKQTPEAIKQYVTPRLGNIPYKEPERKKNQSEQEHREALKDFQQSQATIKNELDMLGITHDQAQELLVEYFWRPDKEGKIGSEMTKARKWTADYKGAAYAIAKLYGKDFKKDWYDDWKANGLNSQRNKKLAEFKKKAGNGG</sequence>
<dbReference type="EMBL" id="MT142445">
    <property type="protein sequence ID" value="QJA81055.1"/>
    <property type="molecule type" value="Genomic_DNA"/>
</dbReference>
<feature type="compositionally biased region" description="Low complexity" evidence="1">
    <location>
        <begin position="791"/>
        <end position="805"/>
    </location>
</feature>
<feature type="region of interest" description="Disordered" evidence="1">
    <location>
        <begin position="614"/>
        <end position="647"/>
    </location>
</feature>
<feature type="region of interest" description="Disordered" evidence="1">
    <location>
        <begin position="720"/>
        <end position="745"/>
    </location>
</feature>
<evidence type="ECO:0000256" key="1">
    <source>
        <dbReference type="SAM" id="MobiDB-lite"/>
    </source>
</evidence>
<feature type="compositionally biased region" description="Low complexity" evidence="1">
    <location>
        <begin position="617"/>
        <end position="627"/>
    </location>
</feature>
<gene>
    <name evidence="2" type="ORF">MM415A00602_0009</name>
</gene>
<feature type="compositionally biased region" description="Basic and acidic residues" evidence="1">
    <location>
        <begin position="301"/>
        <end position="347"/>
    </location>
</feature>
<reference evidence="2" key="1">
    <citation type="submission" date="2020-03" db="EMBL/GenBank/DDBJ databases">
        <title>The deep terrestrial virosphere.</title>
        <authorList>
            <person name="Holmfeldt K."/>
            <person name="Nilsson E."/>
            <person name="Simone D."/>
            <person name="Lopez-Fernandez M."/>
            <person name="Wu X."/>
            <person name="de Brujin I."/>
            <person name="Lundin D."/>
            <person name="Andersson A."/>
            <person name="Bertilsson S."/>
            <person name="Dopson M."/>
        </authorList>
    </citation>
    <scope>NUCLEOTIDE SEQUENCE</scope>
    <source>
        <strain evidence="2">MM415A00602</strain>
    </source>
</reference>
<feature type="region of interest" description="Disordered" evidence="1">
    <location>
        <begin position="791"/>
        <end position="816"/>
    </location>
</feature>
<name>A0A6M3KHY6_9ZZZZ</name>
<evidence type="ECO:0000313" key="2">
    <source>
        <dbReference type="EMBL" id="QJA81055.1"/>
    </source>
</evidence>
<feature type="region of interest" description="Disordered" evidence="1">
    <location>
        <begin position="420"/>
        <end position="496"/>
    </location>
</feature>
<protein>
    <submittedName>
        <fullName evidence="2">Putative structural protein</fullName>
    </submittedName>
</protein>
<feature type="compositionally biased region" description="Pro residues" evidence="1">
    <location>
        <begin position="720"/>
        <end position="731"/>
    </location>
</feature>
<proteinExistence type="predicted"/>
<feature type="compositionally biased region" description="Low complexity" evidence="1">
    <location>
        <begin position="456"/>
        <end position="474"/>
    </location>
</feature>